<reference evidence="3" key="1">
    <citation type="submission" date="2021-02" db="EMBL/GenBank/DDBJ databases">
        <authorList>
            <person name="Steward A R."/>
        </authorList>
    </citation>
    <scope>NUCLEOTIDE SEQUENCE</scope>
</reference>
<dbReference type="GO" id="GO:0005737">
    <property type="term" value="C:cytoplasm"/>
    <property type="evidence" value="ECO:0007669"/>
    <property type="project" value="TreeGrafter"/>
</dbReference>
<comment type="similarity">
    <text evidence="1">Belongs to the arrestin family.</text>
</comment>
<dbReference type="GO" id="GO:0007165">
    <property type="term" value="P:signal transduction"/>
    <property type="evidence" value="ECO:0007669"/>
    <property type="project" value="InterPro"/>
</dbReference>
<dbReference type="GO" id="GO:0002031">
    <property type="term" value="P:G protein-coupled receptor internalization"/>
    <property type="evidence" value="ECO:0007669"/>
    <property type="project" value="TreeGrafter"/>
</dbReference>
<dbReference type="PANTHER" id="PTHR11792">
    <property type="entry name" value="ARRESTIN"/>
    <property type="match status" value="1"/>
</dbReference>
<proteinExistence type="inferred from homology"/>
<dbReference type="SUPFAM" id="SSF81296">
    <property type="entry name" value="E set domains"/>
    <property type="match status" value="1"/>
</dbReference>
<dbReference type="AlphaFoldDB" id="A0A821R5Z6"/>
<comment type="caution">
    <text evidence="3">The sequence shown here is derived from an EMBL/GenBank/DDBJ whole genome shotgun (WGS) entry which is preliminary data.</text>
</comment>
<dbReference type="PANTHER" id="PTHR11792:SF18">
    <property type="entry name" value="FI20035P1"/>
    <property type="match status" value="1"/>
</dbReference>
<sequence>MYSNGKFKNVVAFLQESGKLILPGKTKNYSYILRPHRGATKNWIALEDSYSKSGATLASTVLCNSESNDERNVFAIYVSYYVKVKLTHSAMGGQISVTLPFTLTRSCINEAPTDSVTEEAIHKMILEGEEEKAEVKDNQNSNGETIHEADEPSPENYRCKRTKVTEQKETAIVKCNNEELDFIEK</sequence>
<dbReference type="GO" id="GO:0001664">
    <property type="term" value="F:G protein-coupled receptor binding"/>
    <property type="evidence" value="ECO:0007669"/>
    <property type="project" value="TreeGrafter"/>
</dbReference>
<dbReference type="InterPro" id="IPR014756">
    <property type="entry name" value="Ig_E-set"/>
</dbReference>
<dbReference type="Gene3D" id="2.60.40.640">
    <property type="match status" value="1"/>
</dbReference>
<gene>
    <name evidence="3" type="ORF">PMACD_LOCUS5741</name>
</gene>
<evidence type="ECO:0000256" key="2">
    <source>
        <dbReference type="SAM" id="MobiDB-lite"/>
    </source>
</evidence>
<evidence type="ECO:0000256" key="1">
    <source>
        <dbReference type="ARBA" id="ARBA00005298"/>
    </source>
</evidence>
<dbReference type="EMBL" id="CAJOBZ010000012">
    <property type="protein sequence ID" value="CAF4836653.1"/>
    <property type="molecule type" value="Genomic_DNA"/>
</dbReference>
<accession>A0A821R5Z6</accession>
<dbReference type="InterPro" id="IPR000698">
    <property type="entry name" value="Arrestin"/>
</dbReference>
<protein>
    <submittedName>
        <fullName evidence="3">Uncharacterized protein</fullName>
    </submittedName>
</protein>
<dbReference type="InterPro" id="IPR014752">
    <property type="entry name" value="Arrestin-like_C"/>
</dbReference>
<keyword evidence="4" id="KW-1185">Reference proteome</keyword>
<evidence type="ECO:0000313" key="3">
    <source>
        <dbReference type="EMBL" id="CAF4836653.1"/>
    </source>
</evidence>
<evidence type="ECO:0000313" key="4">
    <source>
        <dbReference type="Proteomes" id="UP000663880"/>
    </source>
</evidence>
<dbReference type="OrthoDB" id="6500995at2759"/>
<dbReference type="Proteomes" id="UP000663880">
    <property type="component" value="Unassembled WGS sequence"/>
</dbReference>
<feature type="region of interest" description="Disordered" evidence="2">
    <location>
        <begin position="130"/>
        <end position="157"/>
    </location>
</feature>
<organism evidence="3 4">
    <name type="scientific">Pieris macdunnoughi</name>
    <dbReference type="NCBI Taxonomy" id="345717"/>
    <lineage>
        <taxon>Eukaryota</taxon>
        <taxon>Metazoa</taxon>
        <taxon>Ecdysozoa</taxon>
        <taxon>Arthropoda</taxon>
        <taxon>Hexapoda</taxon>
        <taxon>Insecta</taxon>
        <taxon>Pterygota</taxon>
        <taxon>Neoptera</taxon>
        <taxon>Endopterygota</taxon>
        <taxon>Lepidoptera</taxon>
        <taxon>Glossata</taxon>
        <taxon>Ditrysia</taxon>
        <taxon>Papilionoidea</taxon>
        <taxon>Pieridae</taxon>
        <taxon>Pierinae</taxon>
        <taxon>Pieris</taxon>
    </lineage>
</organism>
<name>A0A821R5Z6_9NEOP</name>